<sequence length="251" mass="28826">MESLPVRADVRGMNEFLMLYLPPVLILGVLAGIAHVRLLEFPAYRGWWGEYKVNFMLRLCLSGEYKVFANAIYRGKTREESTQVDHIIVSRYGIFVLETKCFKGKIITYPEAPESWLQIVGRRKYRIQNPLMQNYAHVKAVQKVTGVHSQKIHSYAVMAGQASFTYGMPERVYGIWGVIRKIQSYKAPVFTRGHVVSICRALSERRIKGGYWAARRHVEKLKRRGEDGSTTCGEDRSQEEPLSPPQQEQQS</sequence>
<feature type="transmembrane region" description="Helical" evidence="2">
    <location>
        <begin position="20"/>
        <end position="39"/>
    </location>
</feature>
<keyword evidence="2" id="KW-0812">Transmembrane</keyword>
<evidence type="ECO:0000256" key="2">
    <source>
        <dbReference type="SAM" id="Phobius"/>
    </source>
</evidence>
<reference evidence="4" key="1">
    <citation type="submission" date="2019-10" db="EMBL/GenBank/DDBJ databases">
        <title>Extensively Drug-Resistant Pseudomonas aeruginosa ST664 clone carrying KPC-2-encoding megaplasmid in a burn clinic.</title>
        <authorList>
            <person name="Li Z."/>
            <person name="Cai Z."/>
            <person name="Cai Z."/>
            <person name="Zhang Y."/>
            <person name="Fu T."/>
            <person name="Jin Y."/>
            <person name="Cheng Z."/>
            <person name="Jin S."/>
            <person name="Wu W."/>
            <person name="Yang L."/>
            <person name="Bai F."/>
        </authorList>
    </citation>
    <scope>NUCLEOTIDE SEQUENCE</scope>
    <source>
        <strain evidence="4">NK546</strain>
        <plasmid evidence="4">pNK546b</plasmid>
    </source>
</reference>
<proteinExistence type="predicted"/>
<evidence type="ECO:0000259" key="3">
    <source>
        <dbReference type="PROSITE" id="PS50965"/>
    </source>
</evidence>
<dbReference type="AlphaFoldDB" id="A0A6C0L583"/>
<evidence type="ECO:0000313" key="4">
    <source>
        <dbReference type="EMBL" id="QHU24413.1"/>
    </source>
</evidence>
<dbReference type="InterPro" id="IPR011528">
    <property type="entry name" value="NERD"/>
</dbReference>
<dbReference type="EMBL" id="MN583270">
    <property type="protein sequence ID" value="QHU24413.1"/>
    <property type="molecule type" value="Genomic_DNA"/>
</dbReference>
<keyword evidence="2" id="KW-0472">Membrane</keyword>
<feature type="region of interest" description="Disordered" evidence="1">
    <location>
        <begin position="222"/>
        <end position="251"/>
    </location>
</feature>
<feature type="domain" description="NERD" evidence="3">
    <location>
        <begin position="45"/>
        <end position="164"/>
    </location>
</feature>
<keyword evidence="2" id="KW-1133">Transmembrane helix</keyword>
<protein>
    <recommendedName>
        <fullName evidence="3">NERD domain-containing protein</fullName>
    </recommendedName>
</protein>
<evidence type="ECO:0000256" key="1">
    <source>
        <dbReference type="SAM" id="MobiDB-lite"/>
    </source>
</evidence>
<dbReference type="Pfam" id="PF08378">
    <property type="entry name" value="NERD"/>
    <property type="match status" value="1"/>
</dbReference>
<organism evidence="4">
    <name type="scientific">Pseudomonas aeruginosa</name>
    <dbReference type="NCBI Taxonomy" id="287"/>
    <lineage>
        <taxon>Bacteria</taxon>
        <taxon>Pseudomonadati</taxon>
        <taxon>Pseudomonadota</taxon>
        <taxon>Gammaproteobacteria</taxon>
        <taxon>Pseudomonadales</taxon>
        <taxon>Pseudomonadaceae</taxon>
        <taxon>Pseudomonas</taxon>
    </lineage>
</organism>
<keyword evidence="4" id="KW-0614">Plasmid</keyword>
<geneLocation type="plasmid" evidence="4">
    <name>pNK546b</name>
</geneLocation>
<dbReference type="PROSITE" id="PS50965">
    <property type="entry name" value="NERD"/>
    <property type="match status" value="1"/>
</dbReference>
<accession>A0A6C0L583</accession>
<name>A0A6C0L583_PSEAI</name>